<dbReference type="EMBL" id="JAAHFQ010000265">
    <property type="protein sequence ID" value="NER28814.1"/>
    <property type="molecule type" value="Genomic_DNA"/>
</dbReference>
<proteinExistence type="predicted"/>
<evidence type="ECO:0000256" key="1">
    <source>
        <dbReference type="SAM" id="MobiDB-lite"/>
    </source>
</evidence>
<feature type="region of interest" description="Disordered" evidence="1">
    <location>
        <begin position="1"/>
        <end position="28"/>
    </location>
</feature>
<reference evidence="2" key="1">
    <citation type="submission" date="2019-11" db="EMBL/GenBank/DDBJ databases">
        <title>Genomic insights into an expanded diversity of filamentous marine cyanobacteria reveals the extraordinary biosynthetic potential of Moorea and Okeania.</title>
        <authorList>
            <person name="Ferreira Leao T."/>
            <person name="Wang M."/>
            <person name="Moss N."/>
            <person name="Da Silva R."/>
            <person name="Sanders J."/>
            <person name="Nurk S."/>
            <person name="Gurevich A."/>
            <person name="Humphrey G."/>
            <person name="Reher R."/>
            <person name="Zhu Q."/>
            <person name="Belda-Ferre P."/>
            <person name="Glukhov E."/>
            <person name="Rex R."/>
            <person name="Dorrestein P.C."/>
            <person name="Knight R."/>
            <person name="Pevzner P."/>
            <person name="Gerwick W.H."/>
            <person name="Gerwick L."/>
        </authorList>
    </citation>
    <scope>NUCLEOTIDE SEQUENCE</scope>
    <source>
        <strain evidence="2">SIO1C4</strain>
    </source>
</reference>
<organism evidence="2">
    <name type="scientific">Symploca sp. SIO1C4</name>
    <dbReference type="NCBI Taxonomy" id="2607765"/>
    <lineage>
        <taxon>Bacteria</taxon>
        <taxon>Bacillati</taxon>
        <taxon>Cyanobacteriota</taxon>
        <taxon>Cyanophyceae</taxon>
        <taxon>Coleofasciculales</taxon>
        <taxon>Coleofasciculaceae</taxon>
        <taxon>Symploca</taxon>
    </lineage>
</organism>
<sequence>MSPEPLPPSPHGSESNHHSPSEVEFEQALSEAERTLQTLKERYTQIKRARRRQAQLQRRRELIKKELRSNSKHTQLQAELKQIKEQLETIELNLESHLFSWGSLKEPFWQAVRFGGLGVLIGWLLKSCT</sequence>
<comment type="caution">
    <text evidence="2">The sequence shown here is derived from an EMBL/GenBank/DDBJ whole genome shotgun (WGS) entry which is preliminary data.</text>
</comment>
<gene>
    <name evidence="2" type="ORF">F6J89_14540</name>
</gene>
<feature type="compositionally biased region" description="Pro residues" evidence="1">
    <location>
        <begin position="1"/>
        <end position="10"/>
    </location>
</feature>
<evidence type="ECO:0000313" key="2">
    <source>
        <dbReference type="EMBL" id="NER28814.1"/>
    </source>
</evidence>
<protein>
    <submittedName>
        <fullName evidence="2">DUF2203 domain-containing protein</fullName>
    </submittedName>
</protein>
<name>A0A6B3NFN1_9CYAN</name>
<accession>A0A6B3NFN1</accession>
<dbReference type="AlphaFoldDB" id="A0A6B3NFN1"/>